<dbReference type="PANTHER" id="PTHR10513">
    <property type="entry name" value="DEOXYNUCLEOSIDE KINASE"/>
    <property type="match status" value="1"/>
</dbReference>
<keyword evidence="4" id="KW-0547">Nucleotide-binding</keyword>
<evidence type="ECO:0000256" key="3">
    <source>
        <dbReference type="PIRSR" id="PIRSR000705-2"/>
    </source>
</evidence>
<dbReference type="GO" id="GO:0005524">
    <property type="term" value="F:ATP binding"/>
    <property type="evidence" value="ECO:0007669"/>
    <property type="project" value="UniProtKB-KW"/>
</dbReference>
<feature type="binding site" evidence="3">
    <location>
        <position position="147"/>
    </location>
    <ligand>
        <name>substrate</name>
    </ligand>
</feature>
<dbReference type="GO" id="GO:0019136">
    <property type="term" value="F:deoxynucleoside kinase activity"/>
    <property type="evidence" value="ECO:0007669"/>
    <property type="project" value="InterPro"/>
</dbReference>
<proteinExistence type="inferred from homology"/>
<name>A0A1G9UBZ2_9BACL</name>
<dbReference type="AlphaFoldDB" id="A0A1G9UBZ2"/>
<sequence>MILMAGMIGTGKTTFAELISSGLGSEIYYESVGDNPILPDYYVNPKRWAFPLQIYFLNTRFKTIRQASKAQDNVLDRSLYEDLIFAELNHEAGNMSKLEFETYKDLLETLMQECAPSPDVRPDLLIYLDSDLPTALSRIKNRGRDYEQVENHPELFDYYKTLHGKYQEWIKHYTKTPVLIIDSTKYDVHDPQDAEKVLSQVKEKLLSLEPVAV</sequence>
<dbReference type="Pfam" id="PF01712">
    <property type="entry name" value="dNK"/>
    <property type="match status" value="1"/>
</dbReference>
<keyword evidence="4" id="KW-0067">ATP-binding</keyword>
<dbReference type="EMBL" id="FNHW01000001">
    <property type="protein sequence ID" value="SDM57419.1"/>
    <property type="molecule type" value="Genomic_DNA"/>
</dbReference>
<feature type="binding site" evidence="4">
    <location>
        <begin position="6"/>
        <end position="14"/>
    </location>
    <ligand>
        <name>ATP</name>
        <dbReference type="ChEBI" id="CHEBI:30616"/>
    </ligand>
</feature>
<keyword evidence="6" id="KW-0808">Transferase</keyword>
<dbReference type="SUPFAM" id="SSF52540">
    <property type="entry name" value="P-loop containing nucleoside triphosphate hydrolases"/>
    <property type="match status" value="1"/>
</dbReference>
<feature type="binding site" evidence="4">
    <location>
        <begin position="138"/>
        <end position="142"/>
    </location>
    <ligand>
        <name>ATP</name>
        <dbReference type="ChEBI" id="CHEBI:30616"/>
    </ligand>
</feature>
<evidence type="ECO:0000256" key="4">
    <source>
        <dbReference type="PIRSR" id="PIRSR000705-3"/>
    </source>
</evidence>
<evidence type="ECO:0000259" key="5">
    <source>
        <dbReference type="Pfam" id="PF01712"/>
    </source>
</evidence>
<feature type="active site" description="Proton acceptor" evidence="2">
    <location>
        <position position="76"/>
    </location>
</feature>
<gene>
    <name evidence="6" type="ORF">SAMN04488137_0833</name>
</gene>
<dbReference type="Gene3D" id="3.40.50.300">
    <property type="entry name" value="P-loop containing nucleotide triphosphate hydrolases"/>
    <property type="match status" value="1"/>
</dbReference>
<dbReference type="GO" id="GO:0005737">
    <property type="term" value="C:cytoplasm"/>
    <property type="evidence" value="ECO:0007669"/>
    <property type="project" value="TreeGrafter"/>
</dbReference>
<dbReference type="InterPro" id="IPR027417">
    <property type="entry name" value="P-loop_NTPase"/>
</dbReference>
<feature type="binding site" evidence="3">
    <location>
        <position position="53"/>
    </location>
    <ligand>
        <name>substrate</name>
    </ligand>
</feature>
<evidence type="ECO:0000256" key="2">
    <source>
        <dbReference type="PIRSR" id="PIRSR000705-1"/>
    </source>
</evidence>
<feature type="binding site" evidence="3">
    <location>
        <position position="30"/>
    </location>
    <ligand>
        <name>substrate</name>
    </ligand>
</feature>
<keyword evidence="6" id="KW-0418">Kinase</keyword>
<dbReference type="PIRSF" id="PIRSF000705">
    <property type="entry name" value="DNK"/>
    <property type="match status" value="1"/>
</dbReference>
<feature type="binding site" evidence="3">
    <location>
        <position position="77"/>
    </location>
    <ligand>
        <name>substrate</name>
    </ligand>
</feature>
<dbReference type="OrthoDB" id="9776634at2"/>
<evidence type="ECO:0000256" key="1">
    <source>
        <dbReference type="ARBA" id="ARBA00007420"/>
    </source>
</evidence>
<dbReference type="InterPro" id="IPR002624">
    <property type="entry name" value="DCK/DGK"/>
</dbReference>
<dbReference type="InterPro" id="IPR031314">
    <property type="entry name" value="DNK_dom"/>
</dbReference>
<dbReference type="STRING" id="459525.SAMN04488137_0833"/>
<dbReference type="InterPro" id="IPR050566">
    <property type="entry name" value="Deoxyribonucleoside_kinase"/>
</dbReference>
<accession>A0A1G9UBZ2</accession>
<protein>
    <submittedName>
        <fullName evidence="6">Deoxyadenosine/deoxycytidine kinase</fullName>
    </submittedName>
</protein>
<dbReference type="PANTHER" id="PTHR10513:SF35">
    <property type="entry name" value="DEOXYADENOSINE KINASE"/>
    <property type="match status" value="1"/>
</dbReference>
<comment type="similarity">
    <text evidence="1">Belongs to the DCK/DGK family.</text>
</comment>
<evidence type="ECO:0000313" key="7">
    <source>
        <dbReference type="Proteomes" id="UP000199544"/>
    </source>
</evidence>
<organism evidence="6 7">
    <name type="scientific">Fictibacillus solisalsi</name>
    <dbReference type="NCBI Taxonomy" id="459525"/>
    <lineage>
        <taxon>Bacteria</taxon>
        <taxon>Bacillati</taxon>
        <taxon>Bacillota</taxon>
        <taxon>Bacilli</taxon>
        <taxon>Bacillales</taxon>
        <taxon>Fictibacillaceae</taxon>
        <taxon>Fictibacillus</taxon>
    </lineage>
</organism>
<dbReference type="Proteomes" id="UP000199544">
    <property type="component" value="Unassembled WGS sequence"/>
</dbReference>
<evidence type="ECO:0000313" key="6">
    <source>
        <dbReference type="EMBL" id="SDM57419.1"/>
    </source>
</evidence>
<feature type="domain" description="Deoxynucleoside kinase" evidence="5">
    <location>
        <begin position="3"/>
        <end position="203"/>
    </location>
</feature>
<reference evidence="7" key="1">
    <citation type="submission" date="2016-10" db="EMBL/GenBank/DDBJ databases">
        <authorList>
            <person name="Varghese N."/>
            <person name="Submissions S."/>
        </authorList>
    </citation>
    <scope>NUCLEOTIDE SEQUENCE [LARGE SCALE GENOMIC DNA]</scope>
    <source>
        <strain evidence="7">CGMCC 1.6854</strain>
    </source>
</reference>
<feature type="binding site" evidence="3">
    <location>
        <position position="42"/>
    </location>
    <ligand>
        <name>substrate</name>
    </ligand>
</feature>
<feature type="binding site" evidence="3">
    <location>
        <position position="82"/>
    </location>
    <ligand>
        <name>substrate</name>
    </ligand>
</feature>
<keyword evidence="7" id="KW-1185">Reference proteome</keyword>
<dbReference type="CDD" id="cd01673">
    <property type="entry name" value="dNK"/>
    <property type="match status" value="1"/>
</dbReference>